<gene>
    <name evidence="7" type="primary">glf</name>
    <name evidence="7" type="ORF">H8700_08450</name>
</gene>
<sequence length="367" mass="43059">MKKYDYLIVGSGLCGAVFAYEATKRGKRCLVIDRRDHIGGNVYTKEIEGINVHLYGAHIIHTGSKKVWDYFHQFTDVNHFVNSPIANYNGEIYNLPFNMNTFSRLWGIRTPDEAKAIINKQRSVIKGEPKNLEEQAISMAGTDIYEKLIKGYTEKQWGRPCRELPSFIIKRIPMRFTYDNNYFDIRYQGVPYGGYTPIFEKMLQDCDVILNVDFNEDQQKYRDMADKVFYTGMVDAYFDYQLGKLQYRSLRFEHEVLDTDNYQGVAVVNYTDAKTPYTRLIEHKHFEFGTQEKTVISREYPSEWDGKTEAYYPINDEENQNLYEKYAELVAKEENTIFCGRLAQYRYYDMSQAIEASLVEVEKEFGN</sequence>
<proteinExistence type="inferred from homology"/>
<dbReference type="SUPFAM" id="SSF54373">
    <property type="entry name" value="FAD-linked reductases, C-terminal domain"/>
    <property type="match status" value="1"/>
</dbReference>
<reference evidence="7 8" key="1">
    <citation type="submission" date="2020-08" db="EMBL/GenBank/DDBJ databases">
        <title>Genome public.</title>
        <authorList>
            <person name="Liu C."/>
            <person name="Sun Q."/>
        </authorList>
    </citation>
    <scope>NUCLEOTIDE SEQUENCE [LARGE SCALE GENOMIC DNA]</scope>
    <source>
        <strain evidence="7 8">BX3</strain>
    </source>
</reference>
<name>A0ABR7MVA8_9FIRM</name>
<comment type="cofactor">
    <cofactor evidence="1">
        <name>FAD</name>
        <dbReference type="ChEBI" id="CHEBI:57692"/>
    </cofactor>
</comment>
<evidence type="ECO:0000256" key="2">
    <source>
        <dbReference type="ARBA" id="ARBA00009321"/>
    </source>
</evidence>
<dbReference type="EC" id="5.4.99.9" evidence="7"/>
<dbReference type="NCBIfam" id="TIGR00031">
    <property type="entry name" value="UDP-GALP_mutase"/>
    <property type="match status" value="1"/>
</dbReference>
<dbReference type="Proteomes" id="UP000637513">
    <property type="component" value="Unassembled WGS sequence"/>
</dbReference>
<comment type="similarity">
    <text evidence="2">Belongs to the UDP-galactopyranose/dTDP-fucopyranose mutase family.</text>
</comment>
<dbReference type="InterPro" id="IPR004379">
    <property type="entry name" value="UDP-GALP_mutase"/>
</dbReference>
<evidence type="ECO:0000313" key="7">
    <source>
        <dbReference type="EMBL" id="MBC8557736.1"/>
    </source>
</evidence>
<organism evidence="7 8">
    <name type="scientific">Jutongia hominis</name>
    <dbReference type="NCBI Taxonomy" id="2763664"/>
    <lineage>
        <taxon>Bacteria</taxon>
        <taxon>Bacillati</taxon>
        <taxon>Bacillota</taxon>
        <taxon>Clostridia</taxon>
        <taxon>Lachnospirales</taxon>
        <taxon>Lachnospiraceae</taxon>
        <taxon>Jutongia</taxon>
    </lineage>
</organism>
<evidence type="ECO:0000256" key="4">
    <source>
        <dbReference type="ARBA" id="ARBA00022827"/>
    </source>
</evidence>
<evidence type="ECO:0000313" key="8">
    <source>
        <dbReference type="Proteomes" id="UP000637513"/>
    </source>
</evidence>
<dbReference type="RefSeq" id="WP_022140519.1">
    <property type="nucleotide sequence ID" value="NZ_JACRSW010000031.1"/>
</dbReference>
<dbReference type="SUPFAM" id="SSF51971">
    <property type="entry name" value="Nucleotide-binding domain"/>
    <property type="match status" value="1"/>
</dbReference>
<keyword evidence="3" id="KW-0285">Flavoprotein</keyword>
<feature type="domain" description="UDP-galactopyranose mutase C-terminal" evidence="6">
    <location>
        <begin position="147"/>
        <end position="347"/>
    </location>
</feature>
<protein>
    <submittedName>
        <fullName evidence="7">UDP-galactopyranose mutase</fullName>
        <ecNumber evidence="7">5.4.99.9</ecNumber>
    </submittedName>
</protein>
<dbReference type="EMBL" id="JACRSW010000031">
    <property type="protein sequence ID" value="MBC8557736.1"/>
    <property type="molecule type" value="Genomic_DNA"/>
</dbReference>
<dbReference type="Pfam" id="PF13450">
    <property type="entry name" value="NAD_binding_8"/>
    <property type="match status" value="1"/>
</dbReference>
<dbReference type="GO" id="GO:0008767">
    <property type="term" value="F:UDP-galactopyranose mutase activity"/>
    <property type="evidence" value="ECO:0007669"/>
    <property type="project" value="UniProtKB-EC"/>
</dbReference>
<evidence type="ECO:0000259" key="6">
    <source>
        <dbReference type="Pfam" id="PF03275"/>
    </source>
</evidence>
<evidence type="ECO:0000256" key="1">
    <source>
        <dbReference type="ARBA" id="ARBA00001974"/>
    </source>
</evidence>
<dbReference type="Pfam" id="PF03275">
    <property type="entry name" value="GLF"/>
    <property type="match status" value="1"/>
</dbReference>
<keyword evidence="8" id="KW-1185">Reference proteome</keyword>
<keyword evidence="4" id="KW-0274">FAD</keyword>
<dbReference type="Gene3D" id="3.40.50.720">
    <property type="entry name" value="NAD(P)-binding Rossmann-like Domain"/>
    <property type="match status" value="3"/>
</dbReference>
<keyword evidence="5 7" id="KW-0413">Isomerase</keyword>
<comment type="caution">
    <text evidence="7">The sequence shown here is derived from an EMBL/GenBank/DDBJ whole genome shotgun (WGS) entry which is preliminary data.</text>
</comment>
<evidence type="ECO:0000256" key="5">
    <source>
        <dbReference type="ARBA" id="ARBA00023235"/>
    </source>
</evidence>
<dbReference type="PANTHER" id="PTHR21197">
    <property type="entry name" value="UDP-GALACTOPYRANOSE MUTASE"/>
    <property type="match status" value="1"/>
</dbReference>
<dbReference type="PANTHER" id="PTHR21197:SF0">
    <property type="entry name" value="UDP-GALACTOPYRANOSE MUTASE"/>
    <property type="match status" value="1"/>
</dbReference>
<evidence type="ECO:0000256" key="3">
    <source>
        <dbReference type="ARBA" id="ARBA00022630"/>
    </source>
</evidence>
<accession>A0ABR7MVA8</accession>
<dbReference type="InterPro" id="IPR015899">
    <property type="entry name" value="UDP-GalPyranose_mutase_C"/>
</dbReference>